<feature type="compositionally biased region" description="Basic and acidic residues" evidence="1">
    <location>
        <begin position="7"/>
        <end position="17"/>
    </location>
</feature>
<evidence type="ECO:0000313" key="2">
    <source>
        <dbReference type="EMBL" id="RXN04753.1"/>
    </source>
</evidence>
<feature type="region of interest" description="Disordered" evidence="1">
    <location>
        <begin position="1"/>
        <end position="23"/>
    </location>
</feature>
<reference evidence="2 3" key="1">
    <citation type="submission" date="2018-03" db="EMBL/GenBank/DDBJ databases">
        <title>Draft genome sequence of Rohu Carp (Labeo rohita).</title>
        <authorList>
            <person name="Das P."/>
            <person name="Kushwaha B."/>
            <person name="Joshi C.G."/>
            <person name="Kumar D."/>
            <person name="Nagpure N.S."/>
            <person name="Sahoo L."/>
            <person name="Das S.P."/>
            <person name="Bit A."/>
            <person name="Patnaik S."/>
            <person name="Meher P.K."/>
            <person name="Jayasankar P."/>
            <person name="Koringa P.G."/>
            <person name="Patel N.V."/>
            <person name="Hinsu A.T."/>
            <person name="Kumar R."/>
            <person name="Pandey M."/>
            <person name="Agarwal S."/>
            <person name="Srivastava S."/>
            <person name="Singh M."/>
            <person name="Iquebal M.A."/>
            <person name="Jaiswal S."/>
            <person name="Angadi U.B."/>
            <person name="Kumar N."/>
            <person name="Raza M."/>
            <person name="Shah T.M."/>
            <person name="Rai A."/>
            <person name="Jena J.K."/>
        </authorList>
    </citation>
    <scope>NUCLEOTIDE SEQUENCE [LARGE SCALE GENOMIC DNA]</scope>
    <source>
        <strain evidence="2">DASCIFA01</strain>
        <tissue evidence="2">Testis</tissue>
    </source>
</reference>
<evidence type="ECO:0000256" key="1">
    <source>
        <dbReference type="SAM" id="MobiDB-lite"/>
    </source>
</evidence>
<keyword evidence="3" id="KW-1185">Reference proteome</keyword>
<organism evidence="2 3">
    <name type="scientific">Labeo rohita</name>
    <name type="common">Indian major carp</name>
    <name type="synonym">Cyprinus rohita</name>
    <dbReference type="NCBI Taxonomy" id="84645"/>
    <lineage>
        <taxon>Eukaryota</taxon>
        <taxon>Metazoa</taxon>
        <taxon>Chordata</taxon>
        <taxon>Craniata</taxon>
        <taxon>Vertebrata</taxon>
        <taxon>Euteleostomi</taxon>
        <taxon>Actinopterygii</taxon>
        <taxon>Neopterygii</taxon>
        <taxon>Teleostei</taxon>
        <taxon>Ostariophysi</taxon>
        <taxon>Cypriniformes</taxon>
        <taxon>Cyprinidae</taxon>
        <taxon>Labeoninae</taxon>
        <taxon>Labeonini</taxon>
        <taxon>Labeo</taxon>
    </lineage>
</organism>
<sequence length="127" mass="14669">MASSFEKLQRLRKREEQTSSGERAVTCDSNRLVSCLSPESMLKTCCEQLFSDSRVEDNSRMRFRNRNDEDDCRGSISSSLGLKDVLILFNWFPSICLTYFLKRIFCETGMKHYSGDLEVFVDTCSSF</sequence>
<proteinExistence type="predicted"/>
<gene>
    <name evidence="2" type="ORF">ROHU_033736</name>
</gene>
<protein>
    <submittedName>
        <fullName evidence="2">Uncharacterized protein</fullName>
    </submittedName>
</protein>
<dbReference type="EMBL" id="QBIY01013429">
    <property type="protein sequence ID" value="RXN04753.1"/>
    <property type="molecule type" value="Genomic_DNA"/>
</dbReference>
<evidence type="ECO:0000313" key="3">
    <source>
        <dbReference type="Proteomes" id="UP000290572"/>
    </source>
</evidence>
<comment type="caution">
    <text evidence="2">The sequence shown here is derived from an EMBL/GenBank/DDBJ whole genome shotgun (WGS) entry which is preliminary data.</text>
</comment>
<dbReference type="AlphaFoldDB" id="A0A498LBP5"/>
<name>A0A498LBP5_LABRO</name>
<dbReference type="Proteomes" id="UP000290572">
    <property type="component" value="Unassembled WGS sequence"/>
</dbReference>
<accession>A0A498LBP5</accession>